<dbReference type="SUPFAM" id="SSF46785">
    <property type="entry name" value="Winged helix' DNA-binding domain"/>
    <property type="match status" value="1"/>
</dbReference>
<dbReference type="Pfam" id="PF00126">
    <property type="entry name" value="HTH_1"/>
    <property type="match status" value="1"/>
</dbReference>
<keyword evidence="2" id="KW-0805">Transcription regulation</keyword>
<dbReference type="AlphaFoldDB" id="A0A090T6D9"/>
<dbReference type="GO" id="GO:0006351">
    <property type="term" value="P:DNA-templated transcription"/>
    <property type="evidence" value="ECO:0007669"/>
    <property type="project" value="TreeGrafter"/>
</dbReference>
<evidence type="ECO:0000256" key="3">
    <source>
        <dbReference type="ARBA" id="ARBA00023125"/>
    </source>
</evidence>
<name>A0A090T6D9_9VIBR</name>
<keyword evidence="7" id="KW-1185">Reference proteome</keyword>
<dbReference type="InterPro" id="IPR000847">
    <property type="entry name" value="LysR_HTH_N"/>
</dbReference>
<evidence type="ECO:0000313" key="7">
    <source>
        <dbReference type="Proteomes" id="UP000029224"/>
    </source>
</evidence>
<dbReference type="PANTHER" id="PTHR30537">
    <property type="entry name" value="HTH-TYPE TRANSCRIPTIONAL REGULATOR"/>
    <property type="match status" value="1"/>
</dbReference>
<proteinExistence type="inferred from homology"/>
<sequence length="329" mass="36411">MFSYVPVVDSSMLGLQLTKTNEVIRNICSIKQNSNKESDKVTMNKLRLMSMFVQVVDCGSISKAADKLDVSKSVVSSALKQLEQELDTTLLKRTTRRQTLTSAGERFYLQCAEMSALAENAWLEASSSDQQPKGRLTVTAPHALMQSIVLPALAAKFKNYPQVSLNLIADDKHLDIAQEDVDLAIRIGSSKDSNLKQRKLGQFVDVLCSNAANHVDIHSSSYIAQHWQSAPIKHQFDSGDDRFDIDFPITHRANTVFDVISLIEMGCGIGLVPDFIISKHKSITAISDARPTKVNPIYVLHPYQAHVPLVVTLAIEAIEKMISERLTSS</sequence>
<comment type="caution">
    <text evidence="6">The sequence shown here is derived from an EMBL/GenBank/DDBJ whole genome shotgun (WGS) entry which is preliminary data.</text>
</comment>
<dbReference type="GO" id="GO:0043565">
    <property type="term" value="F:sequence-specific DNA binding"/>
    <property type="evidence" value="ECO:0007669"/>
    <property type="project" value="TreeGrafter"/>
</dbReference>
<keyword evidence="4" id="KW-0804">Transcription</keyword>
<evidence type="ECO:0000259" key="5">
    <source>
        <dbReference type="PROSITE" id="PS50931"/>
    </source>
</evidence>
<dbReference type="PROSITE" id="PS50931">
    <property type="entry name" value="HTH_LYSR"/>
    <property type="match status" value="1"/>
</dbReference>
<dbReference type="PANTHER" id="PTHR30537:SF5">
    <property type="entry name" value="HTH-TYPE TRANSCRIPTIONAL ACTIVATOR TTDR-RELATED"/>
    <property type="match status" value="1"/>
</dbReference>
<dbReference type="InterPro" id="IPR058163">
    <property type="entry name" value="LysR-type_TF_proteobact-type"/>
</dbReference>
<protein>
    <submittedName>
        <fullName evidence="6">Transcriptional regulator</fullName>
    </submittedName>
</protein>
<reference evidence="6 7" key="2">
    <citation type="submission" date="2014-09" db="EMBL/GenBank/DDBJ databases">
        <authorList>
            <consortium name="NBRP consortium"/>
            <person name="Sawabe T."/>
            <person name="Meirelles P."/>
            <person name="Nakanishi M."/>
            <person name="Sayaka M."/>
            <person name="Hattori M."/>
            <person name="Ohkuma M."/>
        </authorList>
    </citation>
    <scope>NUCLEOTIDE SEQUENCE [LARGE SCALE GENOMIC DNA]</scope>
    <source>
        <strain evidence="6 7">JCM 19240</strain>
    </source>
</reference>
<evidence type="ECO:0000313" key="6">
    <source>
        <dbReference type="EMBL" id="GAL34339.1"/>
    </source>
</evidence>
<evidence type="ECO:0000256" key="1">
    <source>
        <dbReference type="ARBA" id="ARBA00009437"/>
    </source>
</evidence>
<dbReference type="EMBL" id="BBMT01000004">
    <property type="protein sequence ID" value="GAL34339.1"/>
    <property type="molecule type" value="Genomic_DNA"/>
</dbReference>
<evidence type="ECO:0000256" key="4">
    <source>
        <dbReference type="ARBA" id="ARBA00023163"/>
    </source>
</evidence>
<dbReference type="Gene3D" id="1.10.10.10">
    <property type="entry name" value="Winged helix-like DNA-binding domain superfamily/Winged helix DNA-binding domain"/>
    <property type="match status" value="1"/>
</dbReference>
<evidence type="ECO:0000256" key="2">
    <source>
        <dbReference type="ARBA" id="ARBA00023015"/>
    </source>
</evidence>
<dbReference type="Gene3D" id="3.40.190.290">
    <property type="match status" value="1"/>
</dbReference>
<dbReference type="InterPro" id="IPR036390">
    <property type="entry name" value="WH_DNA-bd_sf"/>
</dbReference>
<dbReference type="Pfam" id="PF03466">
    <property type="entry name" value="LysR_substrate"/>
    <property type="match status" value="1"/>
</dbReference>
<dbReference type="Proteomes" id="UP000029224">
    <property type="component" value="Unassembled WGS sequence"/>
</dbReference>
<feature type="domain" description="HTH lysR-type" evidence="5">
    <location>
        <begin position="44"/>
        <end position="101"/>
    </location>
</feature>
<comment type="similarity">
    <text evidence="1">Belongs to the LysR transcriptional regulatory family.</text>
</comment>
<dbReference type="InterPro" id="IPR036388">
    <property type="entry name" value="WH-like_DNA-bd_sf"/>
</dbReference>
<accession>A0A090T6D9</accession>
<dbReference type="SUPFAM" id="SSF53850">
    <property type="entry name" value="Periplasmic binding protein-like II"/>
    <property type="match status" value="1"/>
</dbReference>
<gene>
    <name evidence="6" type="ORF">JCM19240_1247</name>
</gene>
<dbReference type="FunFam" id="1.10.10.10:FF:000001">
    <property type="entry name" value="LysR family transcriptional regulator"/>
    <property type="match status" value="1"/>
</dbReference>
<dbReference type="GO" id="GO:0003700">
    <property type="term" value="F:DNA-binding transcription factor activity"/>
    <property type="evidence" value="ECO:0007669"/>
    <property type="project" value="InterPro"/>
</dbReference>
<dbReference type="InterPro" id="IPR005119">
    <property type="entry name" value="LysR_subst-bd"/>
</dbReference>
<keyword evidence="3" id="KW-0238">DNA-binding</keyword>
<reference evidence="6 7" key="1">
    <citation type="submission" date="2014-09" db="EMBL/GenBank/DDBJ databases">
        <title>Vibrio maritimus JCM 19240. (C210) whole genome shotgun sequence.</title>
        <authorList>
            <person name="Sawabe T."/>
            <person name="Meirelles P."/>
            <person name="Nakanishi M."/>
            <person name="Sayaka M."/>
            <person name="Hattori M."/>
            <person name="Ohkuma M."/>
        </authorList>
    </citation>
    <scope>NUCLEOTIDE SEQUENCE [LARGE SCALE GENOMIC DNA]</scope>
    <source>
        <strain evidence="6 7">JCM 19240</strain>
    </source>
</reference>
<organism evidence="6 7">
    <name type="scientific">Vibrio maritimus</name>
    <dbReference type="NCBI Taxonomy" id="990268"/>
    <lineage>
        <taxon>Bacteria</taxon>
        <taxon>Pseudomonadati</taxon>
        <taxon>Pseudomonadota</taxon>
        <taxon>Gammaproteobacteria</taxon>
        <taxon>Vibrionales</taxon>
        <taxon>Vibrionaceae</taxon>
        <taxon>Vibrio</taxon>
    </lineage>
</organism>